<reference evidence="2" key="1">
    <citation type="submission" date="2020-10" db="EMBL/GenBank/DDBJ databases">
        <title>Diversity and distribution of actinomycetes associated with coral in the coast of Hainan.</title>
        <authorList>
            <person name="Li F."/>
        </authorList>
    </citation>
    <scope>NUCLEOTIDE SEQUENCE</scope>
    <source>
        <strain evidence="2">HNM0983</strain>
    </source>
</reference>
<keyword evidence="3" id="KW-1185">Reference proteome</keyword>
<dbReference type="Gene3D" id="1.20.1290.10">
    <property type="entry name" value="AhpD-like"/>
    <property type="match status" value="1"/>
</dbReference>
<dbReference type="GO" id="GO:0051920">
    <property type="term" value="F:peroxiredoxin activity"/>
    <property type="evidence" value="ECO:0007669"/>
    <property type="project" value="InterPro"/>
</dbReference>
<protein>
    <submittedName>
        <fullName evidence="2">Carboxymuconolactone decarboxylase family protein</fullName>
    </submittedName>
</protein>
<dbReference type="PANTHER" id="PTHR33930">
    <property type="entry name" value="ALKYL HYDROPEROXIDE REDUCTASE AHPD"/>
    <property type="match status" value="1"/>
</dbReference>
<evidence type="ECO:0000259" key="1">
    <source>
        <dbReference type="Pfam" id="PF02627"/>
    </source>
</evidence>
<evidence type="ECO:0000313" key="3">
    <source>
        <dbReference type="Proteomes" id="UP000598360"/>
    </source>
</evidence>
<proteinExistence type="predicted"/>
<dbReference type="RefSeq" id="WP_193926353.1">
    <property type="nucleotide sequence ID" value="NZ_JADEYC010000001.1"/>
</dbReference>
<gene>
    <name evidence="2" type="ORF">IQ251_00400</name>
</gene>
<dbReference type="InterPro" id="IPR029032">
    <property type="entry name" value="AhpD-like"/>
</dbReference>
<dbReference type="Proteomes" id="UP000598360">
    <property type="component" value="Unassembled WGS sequence"/>
</dbReference>
<dbReference type="InterPro" id="IPR003779">
    <property type="entry name" value="CMD-like"/>
</dbReference>
<dbReference type="SUPFAM" id="SSF69118">
    <property type="entry name" value="AhpD-like"/>
    <property type="match status" value="1"/>
</dbReference>
<dbReference type="PANTHER" id="PTHR33930:SF2">
    <property type="entry name" value="BLR3452 PROTEIN"/>
    <property type="match status" value="1"/>
</dbReference>
<comment type="caution">
    <text evidence="2">The sequence shown here is derived from an EMBL/GenBank/DDBJ whole genome shotgun (WGS) entry which is preliminary data.</text>
</comment>
<feature type="domain" description="Carboxymuconolactone decarboxylase-like" evidence="1">
    <location>
        <begin position="161"/>
        <end position="229"/>
    </location>
</feature>
<feature type="domain" description="Carboxymuconolactone decarboxylase-like" evidence="1">
    <location>
        <begin position="34"/>
        <end position="104"/>
    </location>
</feature>
<sequence>MEDEQQLREEARAAFKAAHGYWHAALDDLLRVDPRYVAAYDRLLRVTSERGHLSPVQRELIGVAVNAQVTYLNPVYTRHHVGEARRLGASEAEVVETLQLAASLGVHSMLVGVPIAHEVFEELGVAASPQLDKHAHGLKEDFIRERKYWSPPWDTVLAYTPEYFDAYLGLSRIPWVHGVLEESFKELIYVAIDVVTTHLFVSGIRVHVRKAIEYGATPDQVIDVITIASNIGVHSTLMGASQMGADQR</sequence>
<accession>A0A929B797</accession>
<organism evidence="2 3">
    <name type="scientific">Saccharopolyspora montiporae</name>
    <dbReference type="NCBI Taxonomy" id="2781240"/>
    <lineage>
        <taxon>Bacteria</taxon>
        <taxon>Bacillati</taxon>
        <taxon>Actinomycetota</taxon>
        <taxon>Actinomycetes</taxon>
        <taxon>Pseudonocardiales</taxon>
        <taxon>Pseudonocardiaceae</taxon>
        <taxon>Saccharopolyspora</taxon>
    </lineage>
</organism>
<dbReference type="AlphaFoldDB" id="A0A929B797"/>
<dbReference type="EMBL" id="JADEYC010000001">
    <property type="protein sequence ID" value="MBE9372898.1"/>
    <property type="molecule type" value="Genomic_DNA"/>
</dbReference>
<name>A0A929B797_9PSEU</name>
<dbReference type="Pfam" id="PF02627">
    <property type="entry name" value="CMD"/>
    <property type="match status" value="2"/>
</dbReference>
<evidence type="ECO:0000313" key="2">
    <source>
        <dbReference type="EMBL" id="MBE9372898.1"/>
    </source>
</evidence>